<keyword evidence="4" id="KW-0479">Metal-binding</keyword>
<evidence type="ECO:0000313" key="13">
    <source>
        <dbReference type="Proteomes" id="UP000539075"/>
    </source>
</evidence>
<evidence type="ECO:0000259" key="11">
    <source>
        <dbReference type="PROSITE" id="PS51706"/>
    </source>
</evidence>
<sequence length="234" mass="26251">MFRSNFKKITFPNSKYLPKVERLSTLNSQVSHEVFMAISLTLESTAYTLDQLTARPEAQIALAGRSNVGKSSLVNALAGRKKLAKVSSTPGKTRSVNFYMVEPLGFYLVDLPGYGYARASHSEREKWARLLEKYLVECSSLKALALLLDCRLPPQQLDLNLAAFAQRNRLHLVPILTKVDKCNQKERAFRQKEWQDIVGICPVLTSSSSRFGIENLWRSLAEAAGVEEPTFKAL</sequence>
<dbReference type="NCBIfam" id="TIGR03598">
    <property type="entry name" value="GTPase_YsxC"/>
    <property type="match status" value="1"/>
</dbReference>
<dbReference type="EMBL" id="JACHGO010000005">
    <property type="protein sequence ID" value="MBB5143893.1"/>
    <property type="molecule type" value="Genomic_DNA"/>
</dbReference>
<evidence type="ECO:0000256" key="1">
    <source>
        <dbReference type="ARBA" id="ARBA00001946"/>
    </source>
</evidence>
<dbReference type="GO" id="GO:0005525">
    <property type="term" value="F:GTP binding"/>
    <property type="evidence" value="ECO:0007669"/>
    <property type="project" value="UniProtKB-UniRule"/>
</dbReference>
<evidence type="ECO:0000256" key="10">
    <source>
        <dbReference type="HAMAP-Rule" id="MF_00321"/>
    </source>
</evidence>
<dbReference type="GO" id="GO:0046872">
    <property type="term" value="F:metal ion binding"/>
    <property type="evidence" value="ECO:0007669"/>
    <property type="project" value="UniProtKB-KW"/>
</dbReference>
<evidence type="ECO:0000256" key="9">
    <source>
        <dbReference type="ARBA" id="ARBA00023306"/>
    </source>
</evidence>
<dbReference type="Proteomes" id="UP000539075">
    <property type="component" value="Unassembled WGS sequence"/>
</dbReference>
<gene>
    <name evidence="10" type="primary">engB</name>
    <name evidence="12" type="ORF">HNQ38_001993</name>
</gene>
<dbReference type="PROSITE" id="PS51706">
    <property type="entry name" value="G_ENGB"/>
    <property type="match status" value="1"/>
</dbReference>
<comment type="similarity">
    <text evidence="2 10">Belongs to the TRAFAC class TrmE-Era-EngA-EngB-Septin-like GTPase superfamily. EngB GTPase family.</text>
</comment>
<proteinExistence type="inferred from homology"/>
<comment type="function">
    <text evidence="10">Necessary for normal cell division and for the maintenance of normal septation.</text>
</comment>
<comment type="cofactor">
    <cofactor evidence="1">
        <name>Mg(2+)</name>
        <dbReference type="ChEBI" id="CHEBI:18420"/>
    </cofactor>
</comment>
<dbReference type="Gene3D" id="3.40.50.300">
    <property type="entry name" value="P-loop containing nucleotide triphosphate hydrolases"/>
    <property type="match status" value="1"/>
</dbReference>
<evidence type="ECO:0000256" key="4">
    <source>
        <dbReference type="ARBA" id="ARBA00022723"/>
    </source>
</evidence>
<dbReference type="InterPro" id="IPR027417">
    <property type="entry name" value="P-loop_NTPase"/>
</dbReference>
<feature type="domain" description="EngB-type G" evidence="11">
    <location>
        <begin position="56"/>
        <end position="226"/>
    </location>
</feature>
<dbReference type="GO" id="GO:0000917">
    <property type="term" value="P:division septum assembly"/>
    <property type="evidence" value="ECO:0007669"/>
    <property type="project" value="UniProtKB-KW"/>
</dbReference>
<evidence type="ECO:0000256" key="3">
    <source>
        <dbReference type="ARBA" id="ARBA00022618"/>
    </source>
</evidence>
<dbReference type="SUPFAM" id="SSF52540">
    <property type="entry name" value="P-loop containing nucleoside triphosphate hydrolases"/>
    <property type="match status" value="1"/>
</dbReference>
<evidence type="ECO:0000256" key="7">
    <source>
        <dbReference type="ARBA" id="ARBA00023134"/>
    </source>
</evidence>
<accession>A0A7W8C2X5</accession>
<evidence type="ECO:0000256" key="6">
    <source>
        <dbReference type="ARBA" id="ARBA00022842"/>
    </source>
</evidence>
<evidence type="ECO:0000256" key="2">
    <source>
        <dbReference type="ARBA" id="ARBA00009638"/>
    </source>
</evidence>
<keyword evidence="5 10" id="KW-0547">Nucleotide-binding</keyword>
<dbReference type="InterPro" id="IPR030393">
    <property type="entry name" value="G_ENGB_dom"/>
</dbReference>
<dbReference type="CDD" id="cd01876">
    <property type="entry name" value="YihA_EngB"/>
    <property type="match status" value="1"/>
</dbReference>
<keyword evidence="6" id="KW-0460">Magnesium</keyword>
<protein>
    <recommendedName>
        <fullName evidence="10">Probable GTP-binding protein EngB</fullName>
    </recommendedName>
</protein>
<keyword evidence="7 10" id="KW-0342">GTP-binding</keyword>
<name>A0A7W8C2X5_9BACT</name>
<dbReference type="PANTHER" id="PTHR11649">
    <property type="entry name" value="MSS1/TRME-RELATED GTP-BINDING PROTEIN"/>
    <property type="match status" value="1"/>
</dbReference>
<keyword evidence="8 10" id="KW-0717">Septation</keyword>
<keyword evidence="9 10" id="KW-0131">Cell cycle</keyword>
<dbReference type="PANTHER" id="PTHR11649:SF13">
    <property type="entry name" value="ENGB-TYPE G DOMAIN-CONTAINING PROTEIN"/>
    <property type="match status" value="1"/>
</dbReference>
<keyword evidence="13" id="KW-1185">Reference proteome</keyword>
<dbReference type="Pfam" id="PF01926">
    <property type="entry name" value="MMR_HSR1"/>
    <property type="match status" value="1"/>
</dbReference>
<reference evidence="12 13" key="1">
    <citation type="submission" date="2020-08" db="EMBL/GenBank/DDBJ databases">
        <title>Genomic Encyclopedia of Type Strains, Phase IV (KMG-IV): sequencing the most valuable type-strain genomes for metagenomic binning, comparative biology and taxonomic classification.</title>
        <authorList>
            <person name="Goeker M."/>
        </authorList>
    </citation>
    <scope>NUCLEOTIDE SEQUENCE [LARGE SCALE GENOMIC DNA]</scope>
    <source>
        <strain evidence="12 13">DSM 11275</strain>
    </source>
</reference>
<dbReference type="AlphaFoldDB" id="A0A7W8C2X5"/>
<organism evidence="12 13">
    <name type="scientific">Desulfovibrio intestinalis</name>
    <dbReference type="NCBI Taxonomy" id="58621"/>
    <lineage>
        <taxon>Bacteria</taxon>
        <taxon>Pseudomonadati</taxon>
        <taxon>Thermodesulfobacteriota</taxon>
        <taxon>Desulfovibrionia</taxon>
        <taxon>Desulfovibrionales</taxon>
        <taxon>Desulfovibrionaceae</taxon>
        <taxon>Desulfovibrio</taxon>
    </lineage>
</organism>
<evidence type="ECO:0000256" key="8">
    <source>
        <dbReference type="ARBA" id="ARBA00023210"/>
    </source>
</evidence>
<evidence type="ECO:0000256" key="5">
    <source>
        <dbReference type="ARBA" id="ARBA00022741"/>
    </source>
</evidence>
<comment type="caution">
    <text evidence="12">The sequence shown here is derived from an EMBL/GenBank/DDBJ whole genome shotgun (WGS) entry which is preliminary data.</text>
</comment>
<evidence type="ECO:0000313" key="12">
    <source>
        <dbReference type="EMBL" id="MBB5143893.1"/>
    </source>
</evidence>
<keyword evidence="3 10" id="KW-0132">Cell division</keyword>
<dbReference type="InterPro" id="IPR006073">
    <property type="entry name" value="GTP-bd"/>
</dbReference>
<dbReference type="GO" id="GO:0005829">
    <property type="term" value="C:cytosol"/>
    <property type="evidence" value="ECO:0007669"/>
    <property type="project" value="TreeGrafter"/>
</dbReference>
<dbReference type="InterPro" id="IPR019987">
    <property type="entry name" value="GTP-bd_ribosome_bio_YsxC"/>
</dbReference>
<dbReference type="HAMAP" id="MF_00321">
    <property type="entry name" value="GTPase_EngB"/>
    <property type="match status" value="1"/>
</dbReference>